<sequence>MGSIFDCGRSGRDLPKTGNNRLGVDNAERESTRSTEKINRDSSEVNTSLHEGVGECNAFNMSTAGKDNIGTIQQSLTTTTTTTNAASGGGGGSGSPAGSKAISTTNWFTTEIQQMMYGFGDCRRSLHESAVLVEEIVHQQMASLLCHASDVAIMRGSRFVGMEDILFLMRKDKVKLRRLLRFLELKDFKVATLKGAGLDEEDANDLGDTKPQMLKRRRKICYDFLASIDQTGELLAQFDDQGIDMVKHERLVRAELMARGMDPQQYKEFCEARQANFSRRYKSQRFKDWLMAGVNVDIKPNPQALEVISYLAYETVAQVVDLALVVKQDMRAVVSDPLSRFLAPVQHNYHDLQSSMLFPSATRPALGGLASPARSPPTTPTPPASGQANPPTPGASSNTSSGSSGQSGVGSSPSQLSSNNLSRVNKKKRKRSGPPTTLDTSWNQAILPSDIREAMRRYFQDIGPFASMTVS</sequence>
<dbReference type="Gene3D" id="1.10.20.10">
    <property type="entry name" value="Histone, subunit A"/>
    <property type="match status" value="1"/>
</dbReference>
<dbReference type="EMBL" id="PZQS01000006">
    <property type="protein sequence ID" value="PVD28570.1"/>
    <property type="molecule type" value="Genomic_DNA"/>
</dbReference>
<evidence type="ECO:0000256" key="3">
    <source>
        <dbReference type="ARBA" id="ARBA00023159"/>
    </source>
</evidence>
<feature type="compositionally biased region" description="Pro residues" evidence="7">
    <location>
        <begin position="374"/>
        <end position="383"/>
    </location>
</feature>
<comment type="similarity">
    <text evidence="6">Belongs to the SPT3 family.</text>
</comment>
<keyword evidence="3" id="KW-0010">Activator</keyword>
<evidence type="ECO:0000313" key="8">
    <source>
        <dbReference type="EMBL" id="PVD28570.1"/>
    </source>
</evidence>
<feature type="region of interest" description="Disordered" evidence="7">
    <location>
        <begin position="363"/>
        <end position="444"/>
    </location>
</feature>
<dbReference type="AlphaFoldDB" id="A0A2T7P579"/>
<gene>
    <name evidence="8" type="ORF">C0Q70_11160</name>
</gene>
<dbReference type="InterPro" id="IPR003195">
    <property type="entry name" value="TFIID_TAF13"/>
</dbReference>
<dbReference type="GO" id="GO:0000124">
    <property type="term" value="C:SAGA complex"/>
    <property type="evidence" value="ECO:0007669"/>
    <property type="project" value="UniProtKB-ARBA"/>
</dbReference>
<dbReference type="PANTHER" id="PTHR11380">
    <property type="entry name" value="TRANSCRIPTION INITIATION FACTOR TFIID/SUPT3-RELATED"/>
    <property type="match status" value="1"/>
</dbReference>
<feature type="region of interest" description="Disordered" evidence="7">
    <location>
        <begin position="1"/>
        <end position="51"/>
    </location>
</feature>
<dbReference type="STRING" id="400727.A0A2T7P579"/>
<dbReference type="OrthoDB" id="66982at2759"/>
<accession>A0A2T7P579</accession>
<evidence type="ECO:0000256" key="4">
    <source>
        <dbReference type="ARBA" id="ARBA00023163"/>
    </source>
</evidence>
<feature type="compositionally biased region" description="Basic and acidic residues" evidence="7">
    <location>
        <begin position="26"/>
        <end position="43"/>
    </location>
</feature>
<keyword evidence="4" id="KW-0804">Transcription</keyword>
<reference evidence="8 9" key="1">
    <citation type="submission" date="2018-04" db="EMBL/GenBank/DDBJ databases">
        <title>The genome of golden apple snail Pomacea canaliculata provides insight into stress tolerance and invasive adaptation.</title>
        <authorList>
            <person name="Liu C."/>
            <person name="Liu B."/>
            <person name="Ren Y."/>
            <person name="Zhang Y."/>
            <person name="Wang H."/>
            <person name="Li S."/>
            <person name="Jiang F."/>
            <person name="Yin L."/>
            <person name="Zhang G."/>
            <person name="Qian W."/>
            <person name="Fan W."/>
        </authorList>
    </citation>
    <scope>NUCLEOTIDE SEQUENCE [LARGE SCALE GENOMIC DNA]</scope>
    <source>
        <strain evidence="8">SZHN2017</strain>
        <tissue evidence="8">Muscle</tissue>
    </source>
</reference>
<evidence type="ECO:0000256" key="2">
    <source>
        <dbReference type="ARBA" id="ARBA00023015"/>
    </source>
</evidence>
<name>A0A2T7P579_POMCA</name>
<dbReference type="GO" id="GO:0006357">
    <property type="term" value="P:regulation of transcription by RNA polymerase II"/>
    <property type="evidence" value="ECO:0007669"/>
    <property type="project" value="UniProtKB-ARBA"/>
</dbReference>
<evidence type="ECO:0000313" key="9">
    <source>
        <dbReference type="Proteomes" id="UP000245119"/>
    </source>
</evidence>
<dbReference type="Proteomes" id="UP000245119">
    <property type="component" value="Linkage Group LG6"/>
</dbReference>
<feature type="compositionally biased region" description="Low complexity" evidence="7">
    <location>
        <begin position="394"/>
        <end position="422"/>
    </location>
</feature>
<dbReference type="InterPro" id="IPR009072">
    <property type="entry name" value="Histone-fold"/>
</dbReference>
<feature type="region of interest" description="Disordered" evidence="7">
    <location>
        <begin position="80"/>
        <end position="99"/>
    </location>
</feature>
<comment type="subcellular location">
    <subcellularLocation>
        <location evidence="1">Nucleus</location>
    </subcellularLocation>
</comment>
<keyword evidence="2" id="KW-0805">Transcription regulation</keyword>
<dbReference type="Pfam" id="PF02269">
    <property type="entry name" value="TFIID-18kDa"/>
    <property type="match status" value="1"/>
</dbReference>
<evidence type="ECO:0000256" key="1">
    <source>
        <dbReference type="ARBA" id="ARBA00004123"/>
    </source>
</evidence>
<evidence type="ECO:0000256" key="7">
    <source>
        <dbReference type="SAM" id="MobiDB-lite"/>
    </source>
</evidence>
<keyword evidence="9" id="KW-1185">Reference proteome</keyword>
<dbReference type="GO" id="GO:0046982">
    <property type="term" value="F:protein heterodimerization activity"/>
    <property type="evidence" value="ECO:0007669"/>
    <property type="project" value="InterPro"/>
</dbReference>
<dbReference type="PANTHER" id="PTHR11380:SF16">
    <property type="entry name" value="TRANSCRIPTION INITIATION PROTEIN SPT3 HOMOLOG"/>
    <property type="match status" value="1"/>
</dbReference>
<organism evidence="8 9">
    <name type="scientific">Pomacea canaliculata</name>
    <name type="common">Golden apple snail</name>
    <dbReference type="NCBI Taxonomy" id="400727"/>
    <lineage>
        <taxon>Eukaryota</taxon>
        <taxon>Metazoa</taxon>
        <taxon>Spiralia</taxon>
        <taxon>Lophotrochozoa</taxon>
        <taxon>Mollusca</taxon>
        <taxon>Gastropoda</taxon>
        <taxon>Caenogastropoda</taxon>
        <taxon>Architaenioglossa</taxon>
        <taxon>Ampullarioidea</taxon>
        <taxon>Ampullariidae</taxon>
        <taxon>Pomacea</taxon>
    </lineage>
</organism>
<evidence type="ECO:0008006" key="10">
    <source>
        <dbReference type="Google" id="ProtNLM"/>
    </source>
</evidence>
<feature type="compositionally biased region" description="Polar residues" evidence="7">
    <location>
        <begin position="434"/>
        <end position="444"/>
    </location>
</feature>
<proteinExistence type="inferred from homology"/>
<evidence type="ECO:0000256" key="6">
    <source>
        <dbReference type="ARBA" id="ARBA00061274"/>
    </source>
</evidence>
<comment type="caution">
    <text evidence="8">The sequence shown here is derived from an EMBL/GenBank/DDBJ whole genome shotgun (WGS) entry which is preliminary data.</text>
</comment>
<dbReference type="CDD" id="cd07978">
    <property type="entry name" value="HFD_TAF13"/>
    <property type="match status" value="1"/>
</dbReference>
<dbReference type="GO" id="GO:0005634">
    <property type="term" value="C:nucleus"/>
    <property type="evidence" value="ECO:0007669"/>
    <property type="project" value="UniProtKB-SubCell"/>
</dbReference>
<protein>
    <recommendedName>
        <fullName evidence="10">Transcription initiation protein SPT3 homolog</fullName>
    </recommendedName>
</protein>
<keyword evidence="5" id="KW-0539">Nucleus</keyword>
<dbReference type="GO" id="GO:0006366">
    <property type="term" value="P:transcription by RNA polymerase II"/>
    <property type="evidence" value="ECO:0007669"/>
    <property type="project" value="InterPro"/>
</dbReference>
<evidence type="ECO:0000256" key="5">
    <source>
        <dbReference type="ARBA" id="ARBA00023242"/>
    </source>
</evidence>
<dbReference type="GO" id="GO:0003713">
    <property type="term" value="F:transcription coactivator activity"/>
    <property type="evidence" value="ECO:0007669"/>
    <property type="project" value="TreeGrafter"/>
</dbReference>
<dbReference type="FunFam" id="1.10.20.10:FF:000023">
    <property type="entry name" value="transcription initiation protein SPT3 homolog"/>
    <property type="match status" value="1"/>
</dbReference>
<dbReference type="SUPFAM" id="SSF47113">
    <property type="entry name" value="Histone-fold"/>
    <property type="match status" value="1"/>
</dbReference>